<evidence type="ECO:0000313" key="2">
    <source>
        <dbReference type="Proteomes" id="UP000030428"/>
    </source>
</evidence>
<gene>
    <name evidence="1" type="ORF">PN36_03590</name>
</gene>
<comment type="caution">
    <text evidence="1">The sequence shown here is derived from an EMBL/GenBank/DDBJ whole genome shotgun (WGS) entry which is preliminary data.</text>
</comment>
<protein>
    <recommendedName>
        <fullName evidence="3">Methyltransferase</fullName>
    </recommendedName>
</protein>
<proteinExistence type="predicted"/>
<organism evidence="1 2">
    <name type="scientific">Candidatus Thiomargarita nelsonii</name>
    <dbReference type="NCBI Taxonomy" id="1003181"/>
    <lineage>
        <taxon>Bacteria</taxon>
        <taxon>Pseudomonadati</taxon>
        <taxon>Pseudomonadota</taxon>
        <taxon>Gammaproteobacteria</taxon>
        <taxon>Thiotrichales</taxon>
        <taxon>Thiotrichaceae</taxon>
        <taxon>Thiomargarita</taxon>
    </lineage>
</organism>
<dbReference type="AlphaFoldDB" id="A0A0A6PAN2"/>
<evidence type="ECO:0008006" key="3">
    <source>
        <dbReference type="Google" id="ProtNLM"/>
    </source>
</evidence>
<keyword evidence="2" id="KW-1185">Reference proteome</keyword>
<sequence>MELGYEWERIMPIEEFIACIGKIPLSAPEGTSIGGWDLNCESFLKMIQGKKRCNELGMWAIVYHEWVKELAKWIGDRQCLEIMAGAGWLAKGLKLCGVSIVATDNFSWNKKQHAKPVFPILNYEASEAIMNIKADILIVSWPPYGGHAIVKACEVWGTEKPIIYIGENQGGCNATDAFFERFKRIPSDIPIKSWNGIHDSVGIGYWQRF</sequence>
<accession>A0A0A6PAN2</accession>
<name>A0A0A6PAN2_9GAMM</name>
<reference evidence="1 2" key="1">
    <citation type="journal article" date="2016" name="Front. Microbiol.">
        <title>Single-Cell (Meta-)Genomics of a Dimorphic Candidatus Thiomargarita nelsonii Reveals Genomic Plasticity.</title>
        <authorList>
            <person name="Flood B.E."/>
            <person name="Fliss P."/>
            <person name="Jones D.S."/>
            <person name="Dick G.J."/>
            <person name="Jain S."/>
            <person name="Kaster A.K."/>
            <person name="Winkel M."/>
            <person name="Mussmann M."/>
            <person name="Bailey J."/>
        </authorList>
    </citation>
    <scope>NUCLEOTIDE SEQUENCE [LARGE SCALE GENOMIC DNA]</scope>
    <source>
        <strain evidence="1">Hydrate Ridge</strain>
    </source>
</reference>
<dbReference type="Proteomes" id="UP000030428">
    <property type="component" value="Unassembled WGS sequence"/>
</dbReference>
<evidence type="ECO:0000313" key="1">
    <source>
        <dbReference type="EMBL" id="KHD07304.2"/>
    </source>
</evidence>
<dbReference type="EMBL" id="JSZA02000010">
    <property type="protein sequence ID" value="KHD07304.2"/>
    <property type="molecule type" value="Genomic_DNA"/>
</dbReference>